<dbReference type="GeneID" id="141457342"/>
<keyword evidence="2" id="KW-1185">Reference proteome</keyword>
<evidence type="ECO:0000313" key="1">
    <source>
        <dbReference type="EnsemblMetazoa" id="RPRC012838-PA"/>
    </source>
</evidence>
<dbReference type="InParanoid" id="T1I966"/>
<dbReference type="HOGENOM" id="CLU_569010_0_0_1"/>
<dbReference type="VEuPathDB" id="VectorBase:RPRC012838"/>
<sequence>MPFKKVNLTKEYESPKKKFDNFPKRPKTNNQFSQFVFSKKKPKSRTFDECAVLNNLYRWKKKIENVIPENKYHIFQTIFKLPPPDHEEGPERDYSLYDYVPRKSRMRLSSTRTSSTDESSLTFLGITRLEPRTISMRSKQEDEGLKEVKSIEFAREELNLKVPEQFRKECRLMKWKVAGLKVLQALQAFQGNVDCDNDDLFVNPPTEPPTPPKDVLQDIRSPYQKFLSKSNDEVASTWRTQKKSTPIEQLDLEEQAKVAADMIAKEFIQWMREKAGFTDSLLTESMLKEMFQVDLKDQTLRTMKVEIRELSSVPDSIAKFYDVPWMNERAALHRQIIWDSMYEKIPERTIGFGKKHPKSNNKPKTNTKEKWFNAEIIPPELQSGALLWHKLIGTPVLEKFCQWLLENPQYAKPSYLVSSGYLDEVAKKLKAKSRDRTFAEMAAKRKKDYMFNGNAYRNRNKKISLVVKKITETDKTKLPL</sequence>
<protein>
    <submittedName>
        <fullName evidence="1">Uncharacterized protein</fullName>
    </submittedName>
</protein>
<proteinExistence type="predicted"/>
<dbReference type="Proteomes" id="UP000015103">
    <property type="component" value="Unassembled WGS sequence"/>
</dbReference>
<evidence type="ECO:0000313" key="2">
    <source>
        <dbReference type="Proteomes" id="UP000015103"/>
    </source>
</evidence>
<dbReference type="RefSeq" id="XP_073990300.1">
    <property type="nucleotide sequence ID" value="XM_074134199.1"/>
</dbReference>
<accession>T1I966</accession>
<dbReference type="eggNOG" id="ENOG502T7HR">
    <property type="taxonomic scope" value="Eukaryota"/>
</dbReference>
<name>T1I966_RHOPR</name>
<dbReference type="AlphaFoldDB" id="T1I966"/>
<dbReference type="EMBL" id="ACPB03003198">
    <property type="status" value="NOT_ANNOTATED_CDS"/>
    <property type="molecule type" value="Genomic_DNA"/>
</dbReference>
<reference evidence="1" key="1">
    <citation type="submission" date="2015-05" db="UniProtKB">
        <authorList>
            <consortium name="EnsemblMetazoa"/>
        </authorList>
    </citation>
    <scope>IDENTIFICATION</scope>
</reference>
<dbReference type="RefSeq" id="XP_073990302.1">
    <property type="nucleotide sequence ID" value="XM_074134201.1"/>
</dbReference>
<organism evidence="1 2">
    <name type="scientific">Rhodnius prolixus</name>
    <name type="common">Triatomid bug</name>
    <dbReference type="NCBI Taxonomy" id="13249"/>
    <lineage>
        <taxon>Eukaryota</taxon>
        <taxon>Metazoa</taxon>
        <taxon>Ecdysozoa</taxon>
        <taxon>Arthropoda</taxon>
        <taxon>Hexapoda</taxon>
        <taxon>Insecta</taxon>
        <taxon>Pterygota</taxon>
        <taxon>Neoptera</taxon>
        <taxon>Paraneoptera</taxon>
        <taxon>Hemiptera</taxon>
        <taxon>Heteroptera</taxon>
        <taxon>Panheteroptera</taxon>
        <taxon>Cimicomorpha</taxon>
        <taxon>Reduviidae</taxon>
        <taxon>Triatominae</taxon>
        <taxon>Rhodnius</taxon>
    </lineage>
</organism>
<dbReference type="EnsemblMetazoa" id="RPRC012838-RA">
    <property type="protein sequence ID" value="RPRC012838-PA"/>
    <property type="gene ID" value="RPRC012838"/>
</dbReference>